<dbReference type="HOGENOM" id="CLU_046006_17_2_11"/>
<dbReference type="eggNOG" id="COG2764">
    <property type="taxonomic scope" value="Bacteria"/>
</dbReference>
<evidence type="ECO:0000313" key="2">
    <source>
        <dbReference type="EMBL" id="ADD41263.1"/>
    </source>
</evidence>
<keyword evidence="2" id="KW-0223">Dioxygenase</keyword>
<dbReference type="Proteomes" id="UP000000844">
    <property type="component" value="Chromosome"/>
</dbReference>
<dbReference type="InterPro" id="IPR028973">
    <property type="entry name" value="PhnB-like"/>
</dbReference>
<dbReference type="GO" id="GO:0051213">
    <property type="term" value="F:dioxygenase activity"/>
    <property type="evidence" value="ECO:0007669"/>
    <property type="project" value="UniProtKB-KW"/>
</dbReference>
<accession>D3PWA6</accession>
<dbReference type="Gene3D" id="3.10.180.10">
    <property type="entry name" value="2,3-Dihydroxybiphenyl 1,2-Dioxygenase, domain 1"/>
    <property type="match status" value="1"/>
</dbReference>
<name>D3PWA6_STANL</name>
<gene>
    <name evidence="2" type="ordered locus">Snas_1560</name>
</gene>
<feature type="domain" description="Glyoxalase/fosfomycin resistance/dioxygenase" evidence="1">
    <location>
        <begin position="7"/>
        <end position="130"/>
    </location>
</feature>
<dbReference type="RefSeq" id="WP_013016834.1">
    <property type="nucleotide sequence ID" value="NC_013947.1"/>
</dbReference>
<evidence type="ECO:0000313" key="3">
    <source>
        <dbReference type="Proteomes" id="UP000000844"/>
    </source>
</evidence>
<dbReference type="SUPFAM" id="SSF54593">
    <property type="entry name" value="Glyoxalase/Bleomycin resistance protein/Dihydroxybiphenyl dioxygenase"/>
    <property type="match status" value="1"/>
</dbReference>
<proteinExistence type="predicted"/>
<dbReference type="PANTHER" id="PTHR33990:SF1">
    <property type="entry name" value="PROTEIN YJDN"/>
    <property type="match status" value="1"/>
</dbReference>
<keyword evidence="2" id="KW-0560">Oxidoreductase</keyword>
<protein>
    <submittedName>
        <fullName evidence="2">Glyoxalase/bleomycin resistance protein/dioxygenase</fullName>
    </submittedName>
</protein>
<sequence>MTSLLNPYISFDGDAADAMKFYQSVFGGDLAVNTFGETGYDDPAFADKVMHAKLETGNGFHLMAADTPPGGEHKPGNNISISLSGDDGDTLRGYWNKLSESGTVMMPLEKQVWGDEFGMCADRFGIAWMVNISQPQAS</sequence>
<dbReference type="STRING" id="446470.Snas_1560"/>
<dbReference type="OrthoDB" id="9795306at2"/>
<dbReference type="KEGG" id="sna:Snas_1560"/>
<evidence type="ECO:0000259" key="1">
    <source>
        <dbReference type="Pfam" id="PF00903"/>
    </source>
</evidence>
<dbReference type="EMBL" id="CP001778">
    <property type="protein sequence ID" value="ADD41263.1"/>
    <property type="molecule type" value="Genomic_DNA"/>
</dbReference>
<reference evidence="2 3" key="1">
    <citation type="journal article" date="2009" name="Stand. Genomic Sci.">
        <title>Complete genome sequence of Stackebrandtia nassauensis type strain (LLR-40K-21).</title>
        <authorList>
            <person name="Munk C."/>
            <person name="Lapidus A."/>
            <person name="Copeland A."/>
            <person name="Jando M."/>
            <person name="Mayilraj S."/>
            <person name="Glavina Del Rio T."/>
            <person name="Nolan M."/>
            <person name="Chen F."/>
            <person name="Lucas S."/>
            <person name="Tice H."/>
            <person name="Cheng J.F."/>
            <person name="Han C."/>
            <person name="Detter J.C."/>
            <person name="Bruce D."/>
            <person name="Goodwin L."/>
            <person name="Chain P."/>
            <person name="Pitluck S."/>
            <person name="Goker M."/>
            <person name="Ovchinikova G."/>
            <person name="Pati A."/>
            <person name="Ivanova N."/>
            <person name="Mavromatis K."/>
            <person name="Chen A."/>
            <person name="Palaniappan K."/>
            <person name="Land M."/>
            <person name="Hauser L."/>
            <person name="Chang Y.J."/>
            <person name="Jeffries C.D."/>
            <person name="Bristow J."/>
            <person name="Eisen J.A."/>
            <person name="Markowitz V."/>
            <person name="Hugenholtz P."/>
            <person name="Kyrpides N.C."/>
            <person name="Klenk H.P."/>
        </authorList>
    </citation>
    <scope>NUCLEOTIDE SEQUENCE [LARGE SCALE GENOMIC DNA]</scope>
    <source>
        <strain evidence="3">DSM 44728 / CIP 108903 / NRRL B-16338 / NBRC 102104 / LLR-40K-21</strain>
    </source>
</reference>
<dbReference type="CDD" id="cd06588">
    <property type="entry name" value="PhnB_like"/>
    <property type="match status" value="1"/>
</dbReference>
<dbReference type="PANTHER" id="PTHR33990">
    <property type="entry name" value="PROTEIN YJDN-RELATED"/>
    <property type="match status" value="1"/>
</dbReference>
<dbReference type="InterPro" id="IPR029068">
    <property type="entry name" value="Glyas_Bleomycin-R_OHBP_Dase"/>
</dbReference>
<organism evidence="2 3">
    <name type="scientific">Stackebrandtia nassauensis (strain DSM 44728 / CIP 108903 / NRRL B-16338 / NBRC 102104 / LLR-40K-21)</name>
    <dbReference type="NCBI Taxonomy" id="446470"/>
    <lineage>
        <taxon>Bacteria</taxon>
        <taxon>Bacillati</taxon>
        <taxon>Actinomycetota</taxon>
        <taxon>Actinomycetes</taxon>
        <taxon>Glycomycetales</taxon>
        <taxon>Glycomycetaceae</taxon>
        <taxon>Stackebrandtia</taxon>
    </lineage>
</organism>
<dbReference type="AlphaFoldDB" id="D3PWA6"/>
<keyword evidence="3" id="KW-1185">Reference proteome</keyword>
<dbReference type="Pfam" id="PF00903">
    <property type="entry name" value="Glyoxalase"/>
    <property type="match status" value="1"/>
</dbReference>
<dbReference type="InterPro" id="IPR004360">
    <property type="entry name" value="Glyas_Fos-R_dOase_dom"/>
</dbReference>